<proteinExistence type="predicted"/>
<accession>A0A5B0QQ37</accession>
<sequence>MASTMCSMINSYGSAGTPKSKWDPSTMHIRCFCHKIALIVNAGLAALSLKTLPPGKTKESVLGFFPVLGRLTEEQETEGTLPVPLQAQGNEIDVVQAGPVDNTVNEYNPCDFESDYGNADEECSEVDGEQDGDDIDSDSEDANSKAQSAKTKHVKSTRLLELTQKVQLFHLDLLEDDVVVAGARLGQSFGRFVWGMRNARGADAESTRS</sequence>
<feature type="region of interest" description="Disordered" evidence="1">
    <location>
        <begin position="118"/>
        <end position="153"/>
    </location>
</feature>
<dbReference type="EMBL" id="VSWC01000014">
    <property type="protein sequence ID" value="KAA1115025.1"/>
    <property type="molecule type" value="Genomic_DNA"/>
</dbReference>
<name>A0A5B0QQ37_PUCGR</name>
<dbReference type="OrthoDB" id="2514754at2759"/>
<feature type="compositionally biased region" description="Acidic residues" evidence="1">
    <location>
        <begin position="118"/>
        <end position="141"/>
    </location>
</feature>
<evidence type="ECO:0000313" key="3">
    <source>
        <dbReference type="Proteomes" id="UP000324748"/>
    </source>
</evidence>
<dbReference type="PANTHER" id="PTHR47501:SF5">
    <property type="entry name" value="HAT C-TERMINAL DIMERISATION DOMAIN-CONTAINING PROTEIN"/>
    <property type="match status" value="1"/>
</dbReference>
<gene>
    <name evidence="2" type="ORF">PGT21_029691</name>
</gene>
<protein>
    <recommendedName>
        <fullName evidence="4">HAT C-terminal dimerisation domain-containing protein</fullName>
    </recommendedName>
</protein>
<comment type="caution">
    <text evidence="2">The sequence shown here is derived from an EMBL/GenBank/DDBJ whole genome shotgun (WGS) entry which is preliminary data.</text>
</comment>
<organism evidence="2 3">
    <name type="scientific">Puccinia graminis f. sp. tritici</name>
    <dbReference type="NCBI Taxonomy" id="56615"/>
    <lineage>
        <taxon>Eukaryota</taxon>
        <taxon>Fungi</taxon>
        <taxon>Dikarya</taxon>
        <taxon>Basidiomycota</taxon>
        <taxon>Pucciniomycotina</taxon>
        <taxon>Pucciniomycetes</taxon>
        <taxon>Pucciniales</taxon>
        <taxon>Pucciniaceae</taxon>
        <taxon>Puccinia</taxon>
    </lineage>
</organism>
<dbReference type="AlphaFoldDB" id="A0A5B0QQ37"/>
<evidence type="ECO:0008006" key="4">
    <source>
        <dbReference type="Google" id="ProtNLM"/>
    </source>
</evidence>
<evidence type="ECO:0000313" key="2">
    <source>
        <dbReference type="EMBL" id="KAA1115025.1"/>
    </source>
</evidence>
<evidence type="ECO:0000256" key="1">
    <source>
        <dbReference type="SAM" id="MobiDB-lite"/>
    </source>
</evidence>
<reference evidence="2 3" key="1">
    <citation type="submission" date="2019-05" db="EMBL/GenBank/DDBJ databases">
        <title>Emergence of the Ug99 lineage of the wheat stem rust pathogen through somatic hybridization.</title>
        <authorList>
            <person name="Li F."/>
            <person name="Upadhyaya N.M."/>
            <person name="Sperschneider J."/>
            <person name="Matny O."/>
            <person name="Nguyen-Phuc H."/>
            <person name="Mago R."/>
            <person name="Raley C."/>
            <person name="Miller M.E."/>
            <person name="Silverstein K.A.T."/>
            <person name="Henningsen E."/>
            <person name="Hirsch C.D."/>
            <person name="Visser B."/>
            <person name="Pretorius Z.A."/>
            <person name="Steffenson B.J."/>
            <person name="Schwessinger B."/>
            <person name="Dodds P.N."/>
            <person name="Figueroa M."/>
        </authorList>
    </citation>
    <scope>NUCLEOTIDE SEQUENCE [LARGE SCALE GENOMIC DNA]</scope>
    <source>
        <strain evidence="2">21-0</strain>
    </source>
</reference>
<dbReference type="Proteomes" id="UP000324748">
    <property type="component" value="Unassembled WGS sequence"/>
</dbReference>
<keyword evidence="3" id="KW-1185">Reference proteome</keyword>
<dbReference type="PANTHER" id="PTHR47501">
    <property type="entry name" value="TRANSPOSASE-RELATED"/>
    <property type="match status" value="1"/>
</dbReference>